<dbReference type="FunCoup" id="Q754K6">
    <property type="interactions" value="225"/>
</dbReference>
<protein>
    <submittedName>
        <fullName evidence="2">AFR066Cp</fullName>
    </submittedName>
</protein>
<dbReference type="eggNOG" id="KOG1198">
    <property type="taxonomic scope" value="Eukaryota"/>
</dbReference>
<dbReference type="InterPro" id="IPR047122">
    <property type="entry name" value="Trans-enoyl_RdTase-like"/>
</dbReference>
<dbReference type="InterPro" id="IPR011032">
    <property type="entry name" value="GroES-like_sf"/>
</dbReference>
<dbReference type="InterPro" id="IPR020843">
    <property type="entry name" value="ER"/>
</dbReference>
<evidence type="ECO:0000259" key="1">
    <source>
        <dbReference type="SMART" id="SM00829"/>
    </source>
</evidence>
<dbReference type="Pfam" id="PF08240">
    <property type="entry name" value="ADH_N"/>
    <property type="match status" value="1"/>
</dbReference>
<dbReference type="AlphaFoldDB" id="Q754K6"/>
<dbReference type="Pfam" id="PF00107">
    <property type="entry name" value="ADH_zinc_N"/>
    <property type="match status" value="1"/>
</dbReference>
<evidence type="ECO:0000313" key="3">
    <source>
        <dbReference type="Proteomes" id="UP000000591"/>
    </source>
</evidence>
<dbReference type="Proteomes" id="UP000000591">
    <property type="component" value="Chromosome VI"/>
</dbReference>
<dbReference type="CDD" id="cd08249">
    <property type="entry name" value="enoyl_reductase_like"/>
    <property type="match status" value="1"/>
</dbReference>
<dbReference type="SUPFAM" id="SSF50129">
    <property type="entry name" value="GroES-like"/>
    <property type="match status" value="1"/>
</dbReference>
<name>Q754K6_EREGS</name>
<dbReference type="GeneID" id="4621854"/>
<dbReference type="OrthoDB" id="9992527at2759"/>
<dbReference type="InterPro" id="IPR036291">
    <property type="entry name" value="NAD(P)-bd_dom_sf"/>
</dbReference>
<dbReference type="Gene3D" id="3.90.180.10">
    <property type="entry name" value="Medium-chain alcohol dehydrogenases, catalytic domain"/>
    <property type="match status" value="1"/>
</dbReference>
<dbReference type="InParanoid" id="Q754K6"/>
<keyword evidence="3" id="KW-1185">Reference proteome</keyword>
<dbReference type="OMA" id="EDIEYGI"/>
<reference evidence="2 3" key="1">
    <citation type="journal article" date="2004" name="Science">
        <title>The Ashbya gossypii genome as a tool for mapping the ancient Saccharomyces cerevisiae genome.</title>
        <authorList>
            <person name="Dietrich F.S."/>
            <person name="Voegeli S."/>
            <person name="Brachat S."/>
            <person name="Lerch A."/>
            <person name="Gates K."/>
            <person name="Steiner S."/>
            <person name="Mohr C."/>
            <person name="Pohlmann R."/>
            <person name="Luedi P."/>
            <person name="Choi S."/>
            <person name="Wing R.A."/>
            <person name="Flavier A."/>
            <person name="Gaffney T.D."/>
            <person name="Philippsen P."/>
        </authorList>
    </citation>
    <scope>NUCLEOTIDE SEQUENCE [LARGE SCALE GENOMIC DNA]</scope>
    <source>
        <strain evidence="3">ATCC 10895 / CBS 109.51 / FGSC 9923 / NRRL Y-1056</strain>
    </source>
</reference>
<dbReference type="SUPFAM" id="SSF51735">
    <property type="entry name" value="NAD(P)-binding Rossmann-fold domains"/>
    <property type="match status" value="1"/>
</dbReference>
<dbReference type="EMBL" id="AE016819">
    <property type="protein sequence ID" value="AAS53437.2"/>
    <property type="molecule type" value="Genomic_DNA"/>
</dbReference>
<feature type="domain" description="Enoyl reductase (ER)" evidence="1">
    <location>
        <begin position="5"/>
        <end position="368"/>
    </location>
</feature>
<dbReference type="RefSeq" id="NP_985613.2">
    <property type="nucleotide sequence ID" value="NM_210967.2"/>
</dbReference>
<dbReference type="STRING" id="284811.Q754K6"/>
<dbReference type="PANTHER" id="PTHR45348:SF2">
    <property type="entry name" value="ZINC-TYPE ALCOHOL DEHYDROGENASE-LIKE PROTEIN C2E1P3.01"/>
    <property type="match status" value="1"/>
</dbReference>
<dbReference type="PANTHER" id="PTHR45348">
    <property type="entry name" value="HYPOTHETICAL OXIDOREDUCTASE (EUROFUNG)"/>
    <property type="match status" value="1"/>
</dbReference>
<dbReference type="KEGG" id="ago:AGOS_AFR066C"/>
<accession>Q754K6</accession>
<dbReference type="InterPro" id="IPR013154">
    <property type="entry name" value="ADH-like_N"/>
</dbReference>
<organism evidence="2 3">
    <name type="scientific">Eremothecium gossypii (strain ATCC 10895 / CBS 109.51 / FGSC 9923 / NRRL Y-1056)</name>
    <name type="common">Yeast</name>
    <name type="synonym">Ashbya gossypii</name>
    <dbReference type="NCBI Taxonomy" id="284811"/>
    <lineage>
        <taxon>Eukaryota</taxon>
        <taxon>Fungi</taxon>
        <taxon>Dikarya</taxon>
        <taxon>Ascomycota</taxon>
        <taxon>Saccharomycotina</taxon>
        <taxon>Saccharomycetes</taxon>
        <taxon>Saccharomycetales</taxon>
        <taxon>Saccharomycetaceae</taxon>
        <taxon>Eremothecium</taxon>
    </lineage>
</organism>
<evidence type="ECO:0000313" key="2">
    <source>
        <dbReference type="EMBL" id="AAS53437.2"/>
    </source>
</evidence>
<dbReference type="GO" id="GO:0016651">
    <property type="term" value="F:oxidoreductase activity, acting on NAD(P)H"/>
    <property type="evidence" value="ECO:0007669"/>
    <property type="project" value="InterPro"/>
</dbReference>
<dbReference type="SMART" id="SM00829">
    <property type="entry name" value="PKS_ER"/>
    <property type="match status" value="1"/>
</dbReference>
<dbReference type="InterPro" id="IPR013149">
    <property type="entry name" value="ADH-like_C"/>
</dbReference>
<proteinExistence type="predicted"/>
<dbReference type="HOGENOM" id="CLU_026673_16_1_1"/>
<dbReference type="Gene3D" id="3.40.50.720">
    <property type="entry name" value="NAD(P)-binding Rossmann-like Domain"/>
    <property type="match status" value="1"/>
</dbReference>
<sequence>MSIPATMKAVVIHSDQCIVKDDLPVPKLGMNMALIKTKAVAGNPTDWKHIEFKLGPQGSVLGCDVAGEIVQLGPNSDSKWAVGDTLFTVVHGASVRNPENGAFAEYVRVDLPVCIKLPLGPADKEVLQEGRVETFEGAATMPVTLLTAAQVLCLNFGNKLDWEPAHVQHDHPILIWGGATGCGQYLIQLCRKLNAYSRVIVVASKKHEARLRKFGADEIYDYHDEDVVAQIARDHPNLYHLVDAVSVPETLRLVYKLAPTSAPVKLVQLTHMSAKGTIPEDELKSNVEVGNTMLYQISGEDATIGKITHPASPAYRKQAISFVDFITPKIADGSILHIPVKVSQGLESVPSIIRDIKQGKTDGHKLVAKL</sequence>
<reference evidence="3" key="2">
    <citation type="journal article" date="2013" name="G3 (Bethesda)">
        <title>Genomes of Ashbya fungi isolated from insects reveal four mating-type loci, numerous translocations, lack of transposons, and distinct gene duplications.</title>
        <authorList>
            <person name="Dietrich F.S."/>
            <person name="Voegeli S."/>
            <person name="Kuo S."/>
            <person name="Philippsen P."/>
        </authorList>
    </citation>
    <scope>GENOME REANNOTATION</scope>
    <source>
        <strain evidence="3">ATCC 10895 / CBS 109.51 / FGSC 9923 / NRRL Y-1056</strain>
    </source>
</reference>
<gene>
    <name evidence="2" type="ORF">AGOS_AFR066C</name>
</gene>